<dbReference type="SUPFAM" id="SSF54523">
    <property type="entry name" value="Pili subunits"/>
    <property type="match status" value="1"/>
</dbReference>
<evidence type="ECO:0000256" key="5">
    <source>
        <dbReference type="ARBA" id="ARBA00023136"/>
    </source>
</evidence>
<organism evidence="7 8">
    <name type="scientific">Candidatus Falkowbacteria bacterium CG10_big_fil_rev_8_21_14_0_10_38_22</name>
    <dbReference type="NCBI Taxonomy" id="1974564"/>
    <lineage>
        <taxon>Bacteria</taxon>
        <taxon>Candidatus Falkowiibacteriota</taxon>
    </lineage>
</organism>
<dbReference type="GO" id="GO:0015627">
    <property type="term" value="C:type II protein secretion system complex"/>
    <property type="evidence" value="ECO:0007669"/>
    <property type="project" value="InterPro"/>
</dbReference>
<evidence type="ECO:0000256" key="4">
    <source>
        <dbReference type="ARBA" id="ARBA00022989"/>
    </source>
</evidence>
<evidence type="ECO:0000256" key="3">
    <source>
        <dbReference type="ARBA" id="ARBA00022692"/>
    </source>
</evidence>
<keyword evidence="2" id="KW-0488">Methylation</keyword>
<gene>
    <name evidence="7" type="ORF">COT96_03075</name>
</gene>
<comment type="caution">
    <text evidence="7">The sequence shown here is derived from an EMBL/GenBank/DDBJ whole genome shotgun (WGS) entry which is preliminary data.</text>
</comment>
<evidence type="ECO:0000256" key="6">
    <source>
        <dbReference type="SAM" id="Phobius"/>
    </source>
</evidence>
<proteinExistence type="predicted"/>
<keyword evidence="3 6" id="KW-0812">Transmembrane</keyword>
<evidence type="ECO:0000256" key="1">
    <source>
        <dbReference type="ARBA" id="ARBA00004167"/>
    </source>
</evidence>
<dbReference type="Gene3D" id="3.30.700.10">
    <property type="entry name" value="Glycoprotein, Type 4 Pilin"/>
    <property type="match status" value="1"/>
</dbReference>
<keyword evidence="4 6" id="KW-1133">Transmembrane helix</keyword>
<evidence type="ECO:0000313" key="8">
    <source>
        <dbReference type="Proteomes" id="UP000228964"/>
    </source>
</evidence>
<evidence type="ECO:0000313" key="7">
    <source>
        <dbReference type="EMBL" id="PIT94590.1"/>
    </source>
</evidence>
<dbReference type="GO" id="GO:0016020">
    <property type="term" value="C:membrane"/>
    <property type="evidence" value="ECO:0007669"/>
    <property type="project" value="UniProtKB-SubCell"/>
</dbReference>
<dbReference type="EMBL" id="PFAO01000076">
    <property type="protein sequence ID" value="PIT94590.1"/>
    <property type="molecule type" value="Genomic_DNA"/>
</dbReference>
<accession>A0A2M6WP90</accession>
<reference evidence="8" key="1">
    <citation type="submission" date="2017-09" db="EMBL/GenBank/DDBJ databases">
        <title>Depth-based differentiation of microbial function through sediment-hosted aquifers and enrichment of novel symbionts in the deep terrestrial subsurface.</title>
        <authorList>
            <person name="Probst A.J."/>
            <person name="Ladd B."/>
            <person name="Jarett J.K."/>
            <person name="Geller-Mcgrath D.E."/>
            <person name="Sieber C.M.K."/>
            <person name="Emerson J.B."/>
            <person name="Anantharaman K."/>
            <person name="Thomas B.C."/>
            <person name="Malmstrom R."/>
            <person name="Stieglmeier M."/>
            <person name="Klingl A."/>
            <person name="Woyke T."/>
            <person name="Ryan C.M."/>
            <person name="Banfield J.F."/>
        </authorList>
    </citation>
    <scope>NUCLEOTIDE SEQUENCE [LARGE SCALE GENOMIC DNA]</scope>
</reference>
<sequence length="163" mass="17810">MSKIKLQKKLGFTLIELLVVISIIGFLATASMVVFNSARMKARDVSRKASMKQLQTALGMYYDSNGSYPSSGSWWRGAVTYGGYGTGATGYIPGLVPTYISVLPLDPKGTPDGFLYKSDGNNYKLLSHISPESYPSAGQPFYDPVRPSWAWMLCSANPACNTW</sequence>
<dbReference type="AlphaFoldDB" id="A0A2M6WP90"/>
<dbReference type="GO" id="GO:0015628">
    <property type="term" value="P:protein secretion by the type II secretion system"/>
    <property type="evidence" value="ECO:0007669"/>
    <property type="project" value="InterPro"/>
</dbReference>
<dbReference type="PANTHER" id="PTHR30093:SF44">
    <property type="entry name" value="TYPE II SECRETION SYSTEM CORE PROTEIN G"/>
    <property type="match status" value="1"/>
</dbReference>
<dbReference type="Pfam" id="PF07963">
    <property type="entry name" value="N_methyl"/>
    <property type="match status" value="1"/>
</dbReference>
<keyword evidence="5 6" id="KW-0472">Membrane</keyword>
<dbReference type="NCBIfam" id="TIGR02532">
    <property type="entry name" value="IV_pilin_GFxxxE"/>
    <property type="match status" value="1"/>
</dbReference>
<comment type="subcellular location">
    <subcellularLocation>
        <location evidence="1">Membrane</location>
        <topology evidence="1">Single-pass membrane protein</topology>
    </subcellularLocation>
</comment>
<dbReference type="InterPro" id="IPR000983">
    <property type="entry name" value="Bac_GSPG_pilin"/>
</dbReference>
<dbReference type="PRINTS" id="PR00813">
    <property type="entry name" value="BCTERIALGSPG"/>
</dbReference>
<dbReference type="Proteomes" id="UP000228964">
    <property type="component" value="Unassembled WGS sequence"/>
</dbReference>
<dbReference type="PANTHER" id="PTHR30093">
    <property type="entry name" value="GENERAL SECRETION PATHWAY PROTEIN G"/>
    <property type="match status" value="1"/>
</dbReference>
<dbReference type="InterPro" id="IPR012902">
    <property type="entry name" value="N_methyl_site"/>
</dbReference>
<evidence type="ECO:0008006" key="9">
    <source>
        <dbReference type="Google" id="ProtNLM"/>
    </source>
</evidence>
<feature type="transmembrane region" description="Helical" evidence="6">
    <location>
        <begin position="12"/>
        <end position="35"/>
    </location>
</feature>
<evidence type="ECO:0000256" key="2">
    <source>
        <dbReference type="ARBA" id="ARBA00022481"/>
    </source>
</evidence>
<dbReference type="InterPro" id="IPR045584">
    <property type="entry name" value="Pilin-like"/>
</dbReference>
<name>A0A2M6WP90_9BACT</name>
<protein>
    <recommendedName>
        <fullName evidence="9">Type II secretion system protein GspG C-terminal domain-containing protein</fullName>
    </recommendedName>
</protein>